<dbReference type="RefSeq" id="WP_055579511.1">
    <property type="nucleotide sequence ID" value="NZ_LKTM01000310.1"/>
</dbReference>
<dbReference type="PANTHER" id="PTHR30011:SF32">
    <property type="entry name" value="CONSERVED PROTEIN"/>
    <property type="match status" value="1"/>
</dbReference>
<dbReference type="InterPro" id="IPR011251">
    <property type="entry name" value="Luciferase-like_dom"/>
</dbReference>
<evidence type="ECO:0000313" key="3">
    <source>
        <dbReference type="Proteomes" id="UP000051677"/>
    </source>
</evidence>
<feature type="domain" description="Luciferase-like" evidence="1">
    <location>
        <begin position="9"/>
        <end position="249"/>
    </location>
</feature>
<dbReference type="Pfam" id="PF00296">
    <property type="entry name" value="Bac_luciferase"/>
    <property type="match status" value="1"/>
</dbReference>
<dbReference type="InterPro" id="IPR036661">
    <property type="entry name" value="Luciferase-like_sf"/>
</dbReference>
<comment type="caution">
    <text evidence="2">The sequence shown here is derived from an EMBL/GenBank/DDBJ whole genome shotgun (WGS) entry which is preliminary data.</text>
</comment>
<dbReference type="NCBIfam" id="TIGR03619">
    <property type="entry name" value="F420_Rv2161c"/>
    <property type="match status" value="1"/>
</dbReference>
<name>A0A0Q2LNT9_MYCGO</name>
<evidence type="ECO:0000259" key="1">
    <source>
        <dbReference type="Pfam" id="PF00296"/>
    </source>
</evidence>
<dbReference type="Gene3D" id="3.20.20.30">
    <property type="entry name" value="Luciferase-like domain"/>
    <property type="match status" value="1"/>
</dbReference>
<gene>
    <name evidence="2" type="ORF">AO501_33430</name>
</gene>
<dbReference type="OrthoDB" id="3206024at2"/>
<dbReference type="GO" id="GO:0016705">
    <property type="term" value="F:oxidoreductase activity, acting on paired donors, with incorporation or reduction of molecular oxygen"/>
    <property type="evidence" value="ECO:0007669"/>
    <property type="project" value="InterPro"/>
</dbReference>
<evidence type="ECO:0000313" key="2">
    <source>
        <dbReference type="EMBL" id="KQH77593.1"/>
    </source>
</evidence>
<proteinExistence type="predicted"/>
<dbReference type="Proteomes" id="UP000051677">
    <property type="component" value="Unassembled WGS sequence"/>
</dbReference>
<dbReference type="InterPro" id="IPR051260">
    <property type="entry name" value="Diverse_substr_monoxygenases"/>
</dbReference>
<dbReference type="AlphaFoldDB" id="A0A0Q2LNT9"/>
<dbReference type="InterPro" id="IPR019921">
    <property type="entry name" value="Lucif-like_OxRdtase_Rv2161c"/>
</dbReference>
<accession>A0A0Q2LNT9</accession>
<sequence>MEIGLVLPHSGPNASPSFIRDFAQTAEGCGVSRLWAVDHLVLPRHTDSPYLLGRQPTPVADGWLSDNLAPNFELVTTLTWVAGLTATIGLGSSVAVLPLRNPILNARQLASLDVFSQGRLMYGIGVGWLREEATAMGMPWDRRAARTEEHIAVLRTLWCATDSYVEFHGQYYDFAPMDPRPQSTQRPIPILVGGHSPAALDRAARIGDGWISAPTSTERLAELLMALRRSAETHGRAPTSLYTVASTTYSDVRSFTESYAEYRRLGIDHLQVLIAGDEPRVLVDRLPDIAAVACD</sequence>
<dbReference type="SUPFAM" id="SSF51679">
    <property type="entry name" value="Bacterial luciferase-like"/>
    <property type="match status" value="1"/>
</dbReference>
<dbReference type="EMBL" id="LKTM01000310">
    <property type="protein sequence ID" value="KQH77593.1"/>
    <property type="molecule type" value="Genomic_DNA"/>
</dbReference>
<dbReference type="PANTHER" id="PTHR30011">
    <property type="entry name" value="ALKANESULFONATE MONOOXYGENASE-RELATED"/>
    <property type="match status" value="1"/>
</dbReference>
<protein>
    <recommendedName>
        <fullName evidence="1">Luciferase-like domain-containing protein</fullName>
    </recommendedName>
</protein>
<reference evidence="2 3" key="1">
    <citation type="submission" date="2015-10" db="EMBL/GenBank/DDBJ databases">
        <title>Mycobacterium gordonae draft genome assembly.</title>
        <authorList>
            <person name="Ustinova V."/>
            <person name="Smirnova T."/>
            <person name="Blagodatskikh K."/>
            <person name="Varlamov D."/>
            <person name="Larionova E."/>
            <person name="Chernousova L."/>
        </authorList>
    </citation>
    <scope>NUCLEOTIDE SEQUENCE [LARGE SCALE GENOMIC DNA]</scope>
    <source>
        <strain evidence="2 3">CTRI 14-8773</strain>
    </source>
</reference>
<organism evidence="2 3">
    <name type="scientific">Mycobacterium gordonae</name>
    <dbReference type="NCBI Taxonomy" id="1778"/>
    <lineage>
        <taxon>Bacteria</taxon>
        <taxon>Bacillati</taxon>
        <taxon>Actinomycetota</taxon>
        <taxon>Actinomycetes</taxon>
        <taxon>Mycobacteriales</taxon>
        <taxon>Mycobacteriaceae</taxon>
        <taxon>Mycobacterium</taxon>
    </lineage>
</organism>